<dbReference type="InterPro" id="IPR009057">
    <property type="entry name" value="Homeodomain-like_sf"/>
</dbReference>
<dbReference type="InterPro" id="IPR036388">
    <property type="entry name" value="WH-like_DNA-bd_sf"/>
</dbReference>
<keyword evidence="7" id="KW-1185">Reference proteome</keyword>
<dbReference type="InterPro" id="IPR035472">
    <property type="entry name" value="RpiR-like_SIS"/>
</dbReference>
<dbReference type="PANTHER" id="PTHR30514:SF1">
    <property type="entry name" value="HTH-TYPE TRANSCRIPTIONAL REGULATOR HEXR-RELATED"/>
    <property type="match status" value="1"/>
</dbReference>
<dbReference type="InterPro" id="IPR047640">
    <property type="entry name" value="RpiR-like"/>
</dbReference>
<dbReference type="Gene3D" id="3.40.50.10490">
    <property type="entry name" value="Glucose-6-phosphate isomerase like protein, domain 1"/>
    <property type="match status" value="1"/>
</dbReference>
<dbReference type="PANTHER" id="PTHR30514">
    <property type="entry name" value="GLUCOKINASE"/>
    <property type="match status" value="1"/>
</dbReference>
<dbReference type="CDD" id="cd05013">
    <property type="entry name" value="SIS_RpiR"/>
    <property type="match status" value="1"/>
</dbReference>
<name>A0ABY9Q5N3_9FIRM</name>
<feature type="domain" description="SIS" evidence="5">
    <location>
        <begin position="109"/>
        <end position="251"/>
    </location>
</feature>
<gene>
    <name evidence="6" type="primary">glvR_3</name>
    <name evidence="6" type="ORF">TEMA_38110</name>
</gene>
<dbReference type="PROSITE" id="PS51464">
    <property type="entry name" value="SIS"/>
    <property type="match status" value="1"/>
</dbReference>
<feature type="domain" description="HTH rpiR-type" evidence="4">
    <location>
        <begin position="1"/>
        <end position="77"/>
    </location>
</feature>
<evidence type="ECO:0000259" key="4">
    <source>
        <dbReference type="PROSITE" id="PS51071"/>
    </source>
</evidence>
<protein>
    <submittedName>
        <fullName evidence="6">HTH-type transcriptional regulator GlvR</fullName>
    </submittedName>
</protein>
<keyword evidence="3" id="KW-0804">Transcription</keyword>
<dbReference type="Gene3D" id="1.10.10.10">
    <property type="entry name" value="Winged helix-like DNA-binding domain superfamily/Winged helix DNA-binding domain"/>
    <property type="match status" value="1"/>
</dbReference>
<dbReference type="SUPFAM" id="SSF53697">
    <property type="entry name" value="SIS domain"/>
    <property type="match status" value="1"/>
</dbReference>
<dbReference type="Proteomes" id="UP001235030">
    <property type="component" value="Chromosome"/>
</dbReference>
<keyword evidence="1" id="KW-0805">Transcription regulation</keyword>
<dbReference type="InterPro" id="IPR000281">
    <property type="entry name" value="HTH_RpiR"/>
</dbReference>
<sequence>MKIDELINKYYDRLSQNDLHIWQYINSNKEECCNLSIHELASRCNVSKTTILRFAKKLSLKGYSELKVYLNWEKNSINDENLDDLFIDNICEGWKSSIDEIREKDFTEINEMIYKSKRVFLYGTGTLQVGVAKELKRMFLYCGEVFNIVEGGNETEMILNNITSNDLLILISLTGNSERAVKLAKQLLVKNIPFVSITKLKNNELARMSTKSIYIATSIVEFGNGIFHEASNLFFILAEILFLRYASYKKKMDVSLLKL</sequence>
<dbReference type="EMBL" id="CP101637">
    <property type="protein sequence ID" value="WMT83300.1"/>
    <property type="molecule type" value="Genomic_DNA"/>
</dbReference>
<proteinExistence type="predicted"/>
<dbReference type="Pfam" id="PF01418">
    <property type="entry name" value="HTH_6"/>
    <property type="match status" value="1"/>
</dbReference>
<dbReference type="Pfam" id="PF01380">
    <property type="entry name" value="SIS"/>
    <property type="match status" value="1"/>
</dbReference>
<evidence type="ECO:0000256" key="1">
    <source>
        <dbReference type="ARBA" id="ARBA00023015"/>
    </source>
</evidence>
<evidence type="ECO:0000313" key="6">
    <source>
        <dbReference type="EMBL" id="WMT83300.1"/>
    </source>
</evidence>
<dbReference type="PROSITE" id="PS51071">
    <property type="entry name" value="HTH_RPIR"/>
    <property type="match status" value="1"/>
</dbReference>
<evidence type="ECO:0000259" key="5">
    <source>
        <dbReference type="PROSITE" id="PS51464"/>
    </source>
</evidence>
<dbReference type="SUPFAM" id="SSF46689">
    <property type="entry name" value="Homeodomain-like"/>
    <property type="match status" value="1"/>
</dbReference>
<dbReference type="InterPro" id="IPR001347">
    <property type="entry name" value="SIS_dom"/>
</dbReference>
<accession>A0ABY9Q5N3</accession>
<evidence type="ECO:0000256" key="3">
    <source>
        <dbReference type="ARBA" id="ARBA00023163"/>
    </source>
</evidence>
<evidence type="ECO:0000256" key="2">
    <source>
        <dbReference type="ARBA" id="ARBA00023125"/>
    </source>
</evidence>
<dbReference type="RefSeq" id="WP_228106137.1">
    <property type="nucleotide sequence ID" value="NZ_CP101637.1"/>
</dbReference>
<dbReference type="InterPro" id="IPR046348">
    <property type="entry name" value="SIS_dom_sf"/>
</dbReference>
<organism evidence="6 7">
    <name type="scientific">Terrisporobacter mayombei</name>
    <dbReference type="NCBI Taxonomy" id="1541"/>
    <lineage>
        <taxon>Bacteria</taxon>
        <taxon>Bacillati</taxon>
        <taxon>Bacillota</taxon>
        <taxon>Clostridia</taxon>
        <taxon>Peptostreptococcales</taxon>
        <taxon>Peptostreptococcaceae</taxon>
        <taxon>Terrisporobacter</taxon>
    </lineage>
</organism>
<evidence type="ECO:0000313" key="7">
    <source>
        <dbReference type="Proteomes" id="UP001235030"/>
    </source>
</evidence>
<keyword evidence="2" id="KW-0238">DNA-binding</keyword>
<reference evidence="6 7" key="1">
    <citation type="submission" date="2022-07" db="EMBL/GenBank/DDBJ databases">
        <title>Genome sequence of Terrisporobacter mayombei DSM6539.</title>
        <authorList>
            <person name="Boeer T."/>
            <person name="Bengelsdorf F.R."/>
            <person name="Daniel R."/>
            <person name="Poehlein A."/>
        </authorList>
    </citation>
    <scope>NUCLEOTIDE SEQUENCE [LARGE SCALE GENOMIC DNA]</scope>
    <source>
        <strain evidence="6 7">DSM 6539</strain>
    </source>
</reference>